<feature type="domain" description="ADF-H" evidence="9">
    <location>
        <begin position="148"/>
        <end position="283"/>
    </location>
</feature>
<dbReference type="PANTHER" id="PTHR13759:SF1">
    <property type="entry name" value="TWINFILIN"/>
    <property type="match status" value="1"/>
</dbReference>
<dbReference type="CDD" id="cd11284">
    <property type="entry name" value="ADF_Twf-C_like"/>
    <property type="match status" value="1"/>
</dbReference>
<keyword evidence="11" id="KW-1185">Reference proteome</keyword>
<dbReference type="GO" id="GO:0005737">
    <property type="term" value="C:cytoplasm"/>
    <property type="evidence" value="ECO:0007669"/>
    <property type="project" value="TreeGrafter"/>
</dbReference>
<feature type="compositionally biased region" description="Polar residues" evidence="8">
    <location>
        <begin position="282"/>
        <end position="292"/>
    </location>
</feature>
<dbReference type="GO" id="GO:0030042">
    <property type="term" value="P:actin filament depolymerization"/>
    <property type="evidence" value="ECO:0007669"/>
    <property type="project" value="TreeGrafter"/>
</dbReference>
<keyword evidence="4" id="KW-0677">Repeat</keyword>
<evidence type="ECO:0000313" key="10">
    <source>
        <dbReference type="EMBL" id="THH20690.1"/>
    </source>
</evidence>
<dbReference type="Gene3D" id="3.40.20.10">
    <property type="entry name" value="Severin"/>
    <property type="match status" value="2"/>
</dbReference>
<feature type="region of interest" description="Disordered" evidence="8">
    <location>
        <begin position="280"/>
        <end position="313"/>
    </location>
</feature>
<dbReference type="InterPro" id="IPR028458">
    <property type="entry name" value="Twinfilin"/>
</dbReference>
<name>A0A4S4MCB8_9AGAM</name>
<keyword evidence="3" id="KW-0963">Cytoplasm</keyword>
<comment type="subcellular location">
    <subcellularLocation>
        <location evidence="1">Cytoplasm</location>
        <location evidence="1">Cytoskeleton</location>
    </subcellularLocation>
</comment>
<evidence type="ECO:0000313" key="11">
    <source>
        <dbReference type="Proteomes" id="UP000310158"/>
    </source>
</evidence>
<evidence type="ECO:0000256" key="5">
    <source>
        <dbReference type="ARBA" id="ARBA00023203"/>
    </source>
</evidence>
<organism evidence="10 11">
    <name type="scientific">Bondarzewia mesenterica</name>
    <dbReference type="NCBI Taxonomy" id="1095465"/>
    <lineage>
        <taxon>Eukaryota</taxon>
        <taxon>Fungi</taxon>
        <taxon>Dikarya</taxon>
        <taxon>Basidiomycota</taxon>
        <taxon>Agaricomycotina</taxon>
        <taxon>Agaricomycetes</taxon>
        <taxon>Russulales</taxon>
        <taxon>Bondarzewiaceae</taxon>
        <taxon>Bondarzewia</taxon>
    </lineage>
</organism>
<evidence type="ECO:0000256" key="6">
    <source>
        <dbReference type="ARBA" id="ARBA00023212"/>
    </source>
</evidence>
<dbReference type="Proteomes" id="UP000310158">
    <property type="component" value="Unassembled WGS sequence"/>
</dbReference>
<evidence type="ECO:0000259" key="9">
    <source>
        <dbReference type="PROSITE" id="PS51263"/>
    </source>
</evidence>
<evidence type="ECO:0000256" key="3">
    <source>
        <dbReference type="ARBA" id="ARBA00022490"/>
    </source>
</evidence>
<dbReference type="InterPro" id="IPR029006">
    <property type="entry name" value="ADF-H/Gelsolin-like_dom_sf"/>
</dbReference>
<sequence length="313" mass="34212">MVDIQLLFPDEYLPPVGTLEADFCKLQELLEDHVPASVLVRLDEPSSHWLAVHYVPDSATIRDKMLYALTRNLLTKNLGSTHFADTIFATSKDDVTPAAYAAHKRHVAAEAPMSAKEKEMADVREAERQAGGGAYEGSRGRQNHIGTGVGLNWTAEVEDAVKDLASSSRNRLVVLTVDPATETLMLSNAIDCTVEELGEKLSPSEPSYAFFAWPQEPPYTEIVFIYSCPSTSPVKHRMLYSSGSSSVYQSAKQLLLGARVASRKIETSDPKELNAAFLRTELGTSNDGSRSGTPVVATETKAFARPRGPAKRR</sequence>
<dbReference type="GO" id="GO:0005884">
    <property type="term" value="C:actin filament"/>
    <property type="evidence" value="ECO:0007669"/>
    <property type="project" value="TreeGrafter"/>
</dbReference>
<feature type="domain" description="ADF-H" evidence="9">
    <location>
        <begin position="1"/>
        <end position="105"/>
    </location>
</feature>
<keyword evidence="6" id="KW-0206">Cytoskeleton</keyword>
<dbReference type="GO" id="GO:0003785">
    <property type="term" value="F:actin monomer binding"/>
    <property type="evidence" value="ECO:0007669"/>
    <property type="project" value="TreeGrafter"/>
</dbReference>
<evidence type="ECO:0000256" key="8">
    <source>
        <dbReference type="SAM" id="MobiDB-lite"/>
    </source>
</evidence>
<dbReference type="CDD" id="cd11285">
    <property type="entry name" value="ADF_Twf-N_like"/>
    <property type="match status" value="1"/>
</dbReference>
<accession>A0A4S4MCB8</accession>
<dbReference type="SMART" id="SM00102">
    <property type="entry name" value="ADF"/>
    <property type="match status" value="1"/>
</dbReference>
<evidence type="ECO:0000256" key="7">
    <source>
        <dbReference type="ARBA" id="ARBA00038532"/>
    </source>
</evidence>
<dbReference type="AlphaFoldDB" id="A0A4S4MCB8"/>
<evidence type="ECO:0000256" key="4">
    <source>
        <dbReference type="ARBA" id="ARBA00022737"/>
    </source>
</evidence>
<comment type="subunit">
    <text evidence="7">Interacts with G-actin; ADP-actin form.</text>
</comment>
<evidence type="ECO:0000256" key="1">
    <source>
        <dbReference type="ARBA" id="ARBA00004245"/>
    </source>
</evidence>
<dbReference type="OrthoDB" id="10006997at2759"/>
<dbReference type="InterPro" id="IPR002108">
    <property type="entry name" value="ADF-H"/>
</dbReference>
<keyword evidence="5" id="KW-0009">Actin-binding</keyword>
<reference evidence="10 11" key="1">
    <citation type="submission" date="2019-02" db="EMBL/GenBank/DDBJ databases">
        <title>Genome sequencing of the rare red list fungi Bondarzewia mesenterica.</title>
        <authorList>
            <person name="Buettner E."/>
            <person name="Kellner H."/>
        </authorList>
    </citation>
    <scope>NUCLEOTIDE SEQUENCE [LARGE SCALE GENOMIC DNA]</scope>
    <source>
        <strain evidence="10 11">DSM 108281</strain>
    </source>
</reference>
<comment type="similarity">
    <text evidence="2">Belongs to the actin-binding proteins ADF family. Twinfilin subfamily.</text>
</comment>
<dbReference type="EMBL" id="SGPL01000016">
    <property type="protein sequence ID" value="THH20690.1"/>
    <property type="molecule type" value="Genomic_DNA"/>
</dbReference>
<proteinExistence type="inferred from homology"/>
<gene>
    <name evidence="10" type="ORF">EW146_g712</name>
</gene>
<evidence type="ECO:0000256" key="2">
    <source>
        <dbReference type="ARBA" id="ARBA00009557"/>
    </source>
</evidence>
<dbReference type="PANTHER" id="PTHR13759">
    <property type="entry name" value="TWINFILIN"/>
    <property type="match status" value="1"/>
</dbReference>
<comment type="caution">
    <text evidence="10">The sequence shown here is derived from an EMBL/GenBank/DDBJ whole genome shotgun (WGS) entry which is preliminary data.</text>
</comment>
<dbReference type="PROSITE" id="PS51263">
    <property type="entry name" value="ADF_H"/>
    <property type="match status" value="2"/>
</dbReference>
<protein>
    <recommendedName>
        <fullName evidence="9">ADF-H domain-containing protein</fullName>
    </recommendedName>
</protein>
<dbReference type="GO" id="GO:0051015">
    <property type="term" value="F:actin filament binding"/>
    <property type="evidence" value="ECO:0007669"/>
    <property type="project" value="TreeGrafter"/>
</dbReference>
<dbReference type="GO" id="GO:0051016">
    <property type="term" value="P:barbed-end actin filament capping"/>
    <property type="evidence" value="ECO:0007669"/>
    <property type="project" value="TreeGrafter"/>
</dbReference>
<dbReference type="Pfam" id="PF00241">
    <property type="entry name" value="Cofilin_ADF"/>
    <property type="match status" value="2"/>
</dbReference>
<dbReference type="SUPFAM" id="SSF55753">
    <property type="entry name" value="Actin depolymerizing proteins"/>
    <property type="match status" value="2"/>
</dbReference>